<name>A0A6C0HKB3_9ZZZZ</name>
<evidence type="ECO:0000313" key="1">
    <source>
        <dbReference type="EMBL" id="QHT80433.1"/>
    </source>
</evidence>
<dbReference type="EMBL" id="MN739969">
    <property type="protein sequence ID" value="QHT80433.1"/>
    <property type="molecule type" value="Genomic_DNA"/>
</dbReference>
<reference evidence="1" key="1">
    <citation type="journal article" date="2020" name="Nature">
        <title>Giant virus diversity and host interactions through global metagenomics.</title>
        <authorList>
            <person name="Schulz F."/>
            <person name="Roux S."/>
            <person name="Paez-Espino D."/>
            <person name="Jungbluth S."/>
            <person name="Walsh D.A."/>
            <person name="Denef V.J."/>
            <person name="McMahon K.D."/>
            <person name="Konstantinidis K.T."/>
            <person name="Eloe-Fadrosh E.A."/>
            <person name="Kyrpides N.C."/>
            <person name="Woyke T."/>
        </authorList>
    </citation>
    <scope>NUCLEOTIDE SEQUENCE</scope>
    <source>
        <strain evidence="1">GVMAG-M-3300023184-120</strain>
    </source>
</reference>
<accession>A0A6C0HKB3</accession>
<protein>
    <submittedName>
        <fullName evidence="1">Uncharacterized protein</fullName>
    </submittedName>
</protein>
<organism evidence="1">
    <name type="scientific">viral metagenome</name>
    <dbReference type="NCBI Taxonomy" id="1070528"/>
    <lineage>
        <taxon>unclassified sequences</taxon>
        <taxon>metagenomes</taxon>
        <taxon>organismal metagenomes</taxon>
    </lineage>
</organism>
<dbReference type="AlphaFoldDB" id="A0A6C0HKB3"/>
<proteinExistence type="predicted"/>
<sequence>MCIYCYTFIQLDDYWIKKFGLAINKKNYISMDNWSQLVHQLVDREIKYINNMIKDLHLETEVSLIDEDGINEKKWIQMNRYFDYCLEDLKKGQSDLVKSVGKIIPTEIIDTCDRKPICCNIFGGTYYAYEKGD</sequence>